<organism evidence="2 3">
    <name type="scientific">Streptomyces luomodiensis</name>
    <dbReference type="NCBI Taxonomy" id="3026192"/>
    <lineage>
        <taxon>Bacteria</taxon>
        <taxon>Bacillati</taxon>
        <taxon>Actinomycetota</taxon>
        <taxon>Actinomycetes</taxon>
        <taxon>Kitasatosporales</taxon>
        <taxon>Streptomycetaceae</taxon>
        <taxon>Streptomyces</taxon>
    </lineage>
</organism>
<evidence type="ECO:0000313" key="2">
    <source>
        <dbReference type="EMBL" id="WNE95435.1"/>
    </source>
</evidence>
<reference evidence="2 3" key="1">
    <citation type="submission" date="2023-02" db="EMBL/GenBank/DDBJ databases">
        <title>Streptomyces sp. SCA4-21 with antifungal activity against Fusarium oxysporum f. sp. cubense, Streptomyces sp. SCA2-17 with antifungal activity against Fusarium oxysporum f. sp. cubense.</title>
        <authorList>
            <person name="Qi D."/>
        </authorList>
    </citation>
    <scope>NUCLEOTIDE SEQUENCE [LARGE SCALE GENOMIC DNA]</scope>
    <source>
        <strain evidence="2 3">SCA4-21</strain>
    </source>
</reference>
<keyword evidence="3" id="KW-1185">Reference proteome</keyword>
<feature type="compositionally biased region" description="Polar residues" evidence="1">
    <location>
        <begin position="1"/>
        <end position="16"/>
    </location>
</feature>
<feature type="compositionally biased region" description="Basic and acidic residues" evidence="1">
    <location>
        <begin position="17"/>
        <end position="45"/>
    </location>
</feature>
<dbReference type="Proteomes" id="UP001305606">
    <property type="component" value="Chromosome"/>
</dbReference>
<sequence>MHHQTPQQRTKTTQSAERPEEAAASVKDAKKAALRKQVHELETER</sequence>
<evidence type="ECO:0000313" key="3">
    <source>
        <dbReference type="Proteomes" id="UP001305606"/>
    </source>
</evidence>
<dbReference type="EMBL" id="CP117522">
    <property type="protein sequence ID" value="WNE95435.1"/>
    <property type="molecule type" value="Genomic_DNA"/>
</dbReference>
<evidence type="ECO:0000256" key="1">
    <source>
        <dbReference type="SAM" id="MobiDB-lite"/>
    </source>
</evidence>
<accession>A0ABY9USA8</accession>
<proteinExistence type="predicted"/>
<protein>
    <submittedName>
        <fullName evidence="2">Uncharacterized protein</fullName>
    </submittedName>
</protein>
<dbReference type="RefSeq" id="WP_311034781.1">
    <property type="nucleotide sequence ID" value="NZ_CP117522.1"/>
</dbReference>
<name>A0ABY9USA8_9ACTN</name>
<feature type="region of interest" description="Disordered" evidence="1">
    <location>
        <begin position="1"/>
        <end position="45"/>
    </location>
</feature>
<gene>
    <name evidence="2" type="ORF">PS467_08770</name>
</gene>